<keyword evidence="3" id="KW-1185">Reference proteome</keyword>
<feature type="transmembrane region" description="Helical" evidence="1">
    <location>
        <begin position="29"/>
        <end position="54"/>
    </location>
</feature>
<feature type="non-terminal residue" evidence="2">
    <location>
        <position position="1"/>
    </location>
</feature>
<sequence>TTSIRSAYQEFSPQVACPTHKHFYQGRTYWLSIIILVLSIYSTVFSGIYLVLALHEPRYGRTIRTNGRLTASTASLLTALFAKTIELSFVTVFVAFLGQVLSRRAFMKEAGRGITLAEMSMRAWVFQPGTMITHWESVRYAAMSLLGGISLMAAIVAMLYTTASDALVQPALKFGPWENTMMQGLVKSSFANTNYVSRLCQTPIRDQDDEKTRGTTCLQIEHAAQGYHNYQRYLSNWDNLADNGNGTTDLATRPQGFGLLHENTSITASWIDIVDVGEASEKHGRIVNNVTLAMPHAGVFQAARDGINGIIQPEELDGLGVYSLRASAPSPIVNVLCVNMNKDELAPIVYDTWPDADTPVNTSIWPSQAPHAMNKTVVDDVFGWRNDTMHPPPTFPKYPIKYNTIQNFSASWGPSSIYILGAGAIPNEYFLCSLKAGLTPNCSTRYNASSSGGTLEAICEDPNDDLAYIRSMTNASSGAATDSSDWKDIGEEWGKSLSLNSGIVDGNASNARLLTQLMLQSPGGVKPVLNAALPSPAEALAVMAGCTLLMSSQDTPFVEFWNYSSPILINGQYQYFNASLRAQQYASGGTMPYQRIFLIVLVLVFATNCLCLLYFIFHKGLVTDFSEPPNLFSLAVNSPPSDVMAGSCGGGPEGRQYNASWFVNTEGEHLFMESKEQGFTTGKAGSVREEELEMGGSSIVKVYNKLSKRTSLL</sequence>
<dbReference type="EMBL" id="NAJN01000565">
    <property type="protein sequence ID" value="TKA71437.1"/>
    <property type="molecule type" value="Genomic_DNA"/>
</dbReference>
<proteinExistence type="predicted"/>
<keyword evidence="1" id="KW-1133">Transmembrane helix</keyword>
<feature type="transmembrane region" description="Helical" evidence="1">
    <location>
        <begin position="74"/>
        <end position="98"/>
    </location>
</feature>
<dbReference type="STRING" id="331657.A0A4U0X6L8"/>
<gene>
    <name evidence="2" type="ORF">B0A49_04422</name>
</gene>
<evidence type="ECO:0000313" key="3">
    <source>
        <dbReference type="Proteomes" id="UP000308768"/>
    </source>
</evidence>
<keyword evidence="1" id="KW-0812">Transmembrane</keyword>
<comment type="caution">
    <text evidence="2">The sequence shown here is derived from an EMBL/GenBank/DDBJ whole genome shotgun (WGS) entry which is preliminary data.</text>
</comment>
<keyword evidence="1" id="KW-0472">Membrane</keyword>
<protein>
    <submittedName>
        <fullName evidence="2">Uncharacterized protein</fullName>
    </submittedName>
</protein>
<evidence type="ECO:0000256" key="1">
    <source>
        <dbReference type="SAM" id="Phobius"/>
    </source>
</evidence>
<dbReference type="AlphaFoldDB" id="A0A4U0X6L8"/>
<organism evidence="2 3">
    <name type="scientific">Cryomyces minteri</name>
    <dbReference type="NCBI Taxonomy" id="331657"/>
    <lineage>
        <taxon>Eukaryota</taxon>
        <taxon>Fungi</taxon>
        <taxon>Dikarya</taxon>
        <taxon>Ascomycota</taxon>
        <taxon>Pezizomycotina</taxon>
        <taxon>Dothideomycetes</taxon>
        <taxon>Dothideomycetes incertae sedis</taxon>
        <taxon>Cryomyces</taxon>
    </lineage>
</organism>
<feature type="transmembrane region" description="Helical" evidence="1">
    <location>
        <begin position="140"/>
        <end position="160"/>
    </location>
</feature>
<evidence type="ECO:0000313" key="2">
    <source>
        <dbReference type="EMBL" id="TKA71437.1"/>
    </source>
</evidence>
<reference evidence="2 3" key="1">
    <citation type="submission" date="2017-03" db="EMBL/GenBank/DDBJ databases">
        <title>Genomes of endolithic fungi from Antarctica.</title>
        <authorList>
            <person name="Coleine C."/>
            <person name="Masonjones S."/>
            <person name="Stajich J.E."/>
        </authorList>
    </citation>
    <scope>NUCLEOTIDE SEQUENCE [LARGE SCALE GENOMIC DNA]</scope>
    <source>
        <strain evidence="2 3">CCFEE 5187</strain>
    </source>
</reference>
<name>A0A4U0X6L8_9PEZI</name>
<feature type="transmembrane region" description="Helical" evidence="1">
    <location>
        <begin position="596"/>
        <end position="617"/>
    </location>
</feature>
<dbReference type="Proteomes" id="UP000308768">
    <property type="component" value="Unassembled WGS sequence"/>
</dbReference>
<accession>A0A4U0X6L8</accession>
<dbReference type="OrthoDB" id="4721035at2759"/>